<organism evidence="3 4">
    <name type="scientific">Leptothrix ochracea L12</name>
    <dbReference type="NCBI Taxonomy" id="735332"/>
    <lineage>
        <taxon>Bacteria</taxon>
        <taxon>Pseudomonadati</taxon>
        <taxon>Pseudomonadota</taxon>
        <taxon>Betaproteobacteria</taxon>
        <taxon>Burkholderiales</taxon>
        <taxon>Sphaerotilaceae</taxon>
        <taxon>Leptothrix</taxon>
    </lineage>
</organism>
<dbReference type="EMBL" id="JH660693">
    <property type="protein sequence ID" value="EIM31324.1"/>
    <property type="molecule type" value="Genomic_DNA"/>
</dbReference>
<evidence type="ECO:0000313" key="4">
    <source>
        <dbReference type="Proteomes" id="UP000053899"/>
    </source>
</evidence>
<reference evidence="3 4" key="1">
    <citation type="submission" date="2012-04" db="EMBL/GenBank/DDBJ databases">
        <title>Improved High-Quality Draft sequence of Leptothrix ochracea L12.</title>
        <authorList>
            <consortium name="US DOE Joint Genome Institute"/>
            <person name="Lucas S."/>
            <person name="Han J."/>
            <person name="Lapidus A."/>
            <person name="Cheng J.-F."/>
            <person name="Goodwin L."/>
            <person name="Pitluck S."/>
            <person name="Peters L."/>
            <person name="Zeytun A."/>
            <person name="Detter J.C."/>
            <person name="Han C."/>
            <person name="Tapia R."/>
            <person name="Land M."/>
            <person name="Hauser L."/>
            <person name="Kyrpides N."/>
            <person name="Ivanova N."/>
            <person name="Pagani I."/>
            <person name="Stepanauskas R."/>
            <person name="Masland D."/>
            <person name="Poulton N."/>
            <person name="Emerson D."/>
            <person name="Fleming E."/>
            <person name="Woyke T."/>
        </authorList>
    </citation>
    <scope>NUCLEOTIDE SEQUENCE [LARGE SCALE GENOMIC DNA]</scope>
    <source>
        <strain evidence="3 4">L12</strain>
    </source>
</reference>
<evidence type="ECO:0000256" key="1">
    <source>
        <dbReference type="SAM" id="Coils"/>
    </source>
</evidence>
<feature type="coiled-coil region" evidence="1">
    <location>
        <begin position="57"/>
        <end position="84"/>
    </location>
</feature>
<protein>
    <submittedName>
        <fullName evidence="3">Uncharacterized protein</fullName>
    </submittedName>
</protein>
<dbReference type="HOGENOM" id="CLU_1765756_0_0_4"/>
<evidence type="ECO:0000313" key="3">
    <source>
        <dbReference type="EMBL" id="EIM31324.1"/>
    </source>
</evidence>
<evidence type="ECO:0000256" key="2">
    <source>
        <dbReference type="SAM" id="MobiDB-lite"/>
    </source>
</evidence>
<accession>I4Z532</accession>
<feature type="region of interest" description="Disordered" evidence="2">
    <location>
        <begin position="128"/>
        <end position="147"/>
    </location>
</feature>
<dbReference type="OrthoDB" id="8585321at2"/>
<dbReference type="AlphaFoldDB" id="I4Z532"/>
<sequence>MRWKVFRRRLSVNSSRFSVRTHTPWPMRWALSALALGFSAALALWAFEIGKELSGVEVGAHEELAKLREEIQKVRSERDAAQSVANTADSLLKTEKATQDRLAAQVHLLEEQNLALIKDVRFYEKLVPSKQRPATAATSSHPPRKAP</sequence>
<dbReference type="GeneID" id="92352451"/>
<dbReference type="RefSeq" id="WP_009453603.1">
    <property type="nucleotide sequence ID" value="NZ_JH660693.1"/>
</dbReference>
<keyword evidence="1" id="KW-0175">Coiled coil</keyword>
<gene>
    <name evidence="3" type="ORF">LepocDRAFT_00000510</name>
</gene>
<name>I4Z532_9BURK</name>
<dbReference type="Proteomes" id="UP000053899">
    <property type="component" value="Unassembled WGS sequence"/>
</dbReference>
<keyword evidence="4" id="KW-1185">Reference proteome</keyword>
<proteinExistence type="predicted"/>